<comment type="subcellular location">
    <subcellularLocation>
        <location evidence="1">Mitochondrion</location>
    </subcellularLocation>
</comment>
<keyword evidence="10" id="KW-1185">Reference proteome</keyword>
<sequence>MFRPTRYGGLCNVLRRSSASFSSSASAFSPQLNPRMALDPALRDLLRDVDMSLGGKKRSRGPHPPLKKQLEEVPEPLQDATTASLSIAEIDDLEEPFQEETVGRKSPAAEFGSYSMGTVILPLELQSAINVLISERDKKQLHNDAQRLFHDPNDDGRFQDGWVAAYDPKYKTKAQFREHTERDGSAFASIALPAHFSVITAVLDHVKHRLAPEWRVERVIDWGAGTGSGLWSGAYVFQEPHTPTEQQEVVNRVMSNTTVRHYLGIDKREGLITVGKRLLRNIDTGSLRVSWRKSFQENDAIPRSDGHGTLALSAFMLTSLPTHVARKALIKEMWSSGAHVLVIIDHNTKDGFEAIGEARNYMLNAGRKECQDPETVDWDIRGSHVIAPCPHDGACPLLFPGDIKLVCGFSQRLQRPSFVRRTKHSGEGHEDTGYSYVVIRRGSRPSNPGTKVGRIGLVGQAALDKELQSPIASKELFLHSEDEPVPFEQEESVEEVTEIQAGEEPSSAEALNAALRHEAYNWPRLVFPPLKKSGHIILDGCTPEGKIMRMTVPKSQGKQPFYDARKSSWGDIFPHAPKNAPQERSQPRGKERQILGADIGKRGGKENVKGANYGSLAQDLKAQRKKSKRDRVAYKRQYEGPGEEYEDELDGAENR</sequence>
<gene>
    <name evidence="9" type="ORF">GGX14DRAFT_460650</name>
</gene>
<accession>A0AAD6YDV8</accession>
<dbReference type="GO" id="GO:0006412">
    <property type="term" value="P:translation"/>
    <property type="evidence" value="ECO:0007669"/>
    <property type="project" value="InterPro"/>
</dbReference>
<keyword evidence="3" id="KW-0809">Transit peptide</keyword>
<keyword evidence="2" id="KW-0479">Metal-binding</keyword>
<evidence type="ECO:0000256" key="3">
    <source>
        <dbReference type="ARBA" id="ARBA00022946"/>
    </source>
</evidence>
<evidence type="ECO:0000256" key="2">
    <source>
        <dbReference type="ARBA" id="ARBA00022723"/>
    </source>
</evidence>
<dbReference type="InterPro" id="IPR015324">
    <property type="entry name" value="Ribosomal_Rsm22-like"/>
</dbReference>
<feature type="compositionally biased region" description="Acidic residues" evidence="8">
    <location>
        <begin position="641"/>
        <end position="655"/>
    </location>
</feature>
<evidence type="ECO:0000256" key="4">
    <source>
        <dbReference type="ARBA" id="ARBA00023004"/>
    </source>
</evidence>
<dbReference type="EMBL" id="JARJCW010000047">
    <property type="protein sequence ID" value="KAJ7204487.1"/>
    <property type="molecule type" value="Genomic_DNA"/>
</dbReference>
<comment type="caution">
    <text evidence="9">The sequence shown here is derived from an EMBL/GenBank/DDBJ whole genome shotgun (WGS) entry which is preliminary data.</text>
</comment>
<evidence type="ECO:0000256" key="6">
    <source>
        <dbReference type="ARBA" id="ARBA00023128"/>
    </source>
</evidence>
<dbReference type="PANTHER" id="PTHR13184">
    <property type="entry name" value="37S RIBOSOMAL PROTEIN S22"/>
    <property type="match status" value="1"/>
</dbReference>
<dbReference type="AlphaFoldDB" id="A0AAD6YDV8"/>
<evidence type="ECO:0000256" key="7">
    <source>
        <dbReference type="ARBA" id="ARBA00045681"/>
    </source>
</evidence>
<evidence type="ECO:0000256" key="5">
    <source>
        <dbReference type="ARBA" id="ARBA00023014"/>
    </source>
</evidence>
<proteinExistence type="predicted"/>
<feature type="compositionally biased region" description="Basic and acidic residues" evidence="8">
    <location>
        <begin position="585"/>
        <end position="608"/>
    </location>
</feature>
<comment type="function">
    <text evidence="7">Mitochondrial ribosome (mitoribosome) assembly factor. Binds at the interface of the head and body domains of the mitochondrial small ribosomal subunit (mt-SSU), occluding the mRNA channel and preventing compaction of the head domain towards the body. Probable inactive methyltransferase: retains the characteristic folding and ability to bind S-adenosyl-L-methionine, but it probably lost its methyltransferase activity.</text>
</comment>
<keyword evidence="6" id="KW-0496">Mitochondrion</keyword>
<organism evidence="9 10">
    <name type="scientific">Mycena pura</name>
    <dbReference type="NCBI Taxonomy" id="153505"/>
    <lineage>
        <taxon>Eukaryota</taxon>
        <taxon>Fungi</taxon>
        <taxon>Dikarya</taxon>
        <taxon>Basidiomycota</taxon>
        <taxon>Agaricomycotina</taxon>
        <taxon>Agaricomycetes</taxon>
        <taxon>Agaricomycetidae</taxon>
        <taxon>Agaricales</taxon>
        <taxon>Marasmiineae</taxon>
        <taxon>Mycenaceae</taxon>
        <taxon>Mycena</taxon>
    </lineage>
</organism>
<feature type="region of interest" description="Disordered" evidence="8">
    <location>
        <begin position="53"/>
        <end position="72"/>
    </location>
</feature>
<reference evidence="9" key="1">
    <citation type="submission" date="2023-03" db="EMBL/GenBank/DDBJ databases">
        <title>Massive genome expansion in bonnet fungi (Mycena s.s.) driven by repeated elements and novel gene families across ecological guilds.</title>
        <authorList>
            <consortium name="Lawrence Berkeley National Laboratory"/>
            <person name="Harder C.B."/>
            <person name="Miyauchi S."/>
            <person name="Viragh M."/>
            <person name="Kuo A."/>
            <person name="Thoen E."/>
            <person name="Andreopoulos B."/>
            <person name="Lu D."/>
            <person name="Skrede I."/>
            <person name="Drula E."/>
            <person name="Henrissat B."/>
            <person name="Morin E."/>
            <person name="Kohler A."/>
            <person name="Barry K."/>
            <person name="LaButti K."/>
            <person name="Morin E."/>
            <person name="Salamov A."/>
            <person name="Lipzen A."/>
            <person name="Mereny Z."/>
            <person name="Hegedus B."/>
            <person name="Baldrian P."/>
            <person name="Stursova M."/>
            <person name="Weitz H."/>
            <person name="Taylor A."/>
            <person name="Grigoriev I.V."/>
            <person name="Nagy L.G."/>
            <person name="Martin F."/>
            <person name="Kauserud H."/>
        </authorList>
    </citation>
    <scope>NUCLEOTIDE SEQUENCE</scope>
    <source>
        <strain evidence="9">9144</strain>
    </source>
</reference>
<dbReference type="PANTHER" id="PTHR13184:SF5">
    <property type="entry name" value="METHYLTRANSFERASE-LIKE PROTEIN 17, MITOCHONDRIAL"/>
    <property type="match status" value="1"/>
</dbReference>
<dbReference type="GO" id="GO:0008168">
    <property type="term" value="F:methyltransferase activity"/>
    <property type="evidence" value="ECO:0007669"/>
    <property type="project" value="InterPro"/>
</dbReference>
<dbReference type="GO" id="GO:0005763">
    <property type="term" value="C:mitochondrial small ribosomal subunit"/>
    <property type="evidence" value="ECO:0007669"/>
    <property type="project" value="TreeGrafter"/>
</dbReference>
<feature type="region of interest" description="Disordered" evidence="8">
    <location>
        <begin position="551"/>
        <end position="655"/>
    </location>
</feature>
<dbReference type="InterPro" id="IPR052571">
    <property type="entry name" value="Mt_RNA_Methyltransferase"/>
</dbReference>
<dbReference type="GO" id="GO:0046872">
    <property type="term" value="F:metal ion binding"/>
    <property type="evidence" value="ECO:0007669"/>
    <property type="project" value="UniProtKB-KW"/>
</dbReference>
<keyword evidence="5" id="KW-0411">Iron-sulfur</keyword>
<protein>
    <submittedName>
        <fullName evidence="9">Mitochondrial small ribosomal subunit Rsm22-domain-containing protein</fullName>
    </submittedName>
</protein>
<dbReference type="GO" id="GO:0003735">
    <property type="term" value="F:structural constituent of ribosome"/>
    <property type="evidence" value="ECO:0007669"/>
    <property type="project" value="TreeGrafter"/>
</dbReference>
<keyword evidence="4" id="KW-0408">Iron</keyword>
<dbReference type="GO" id="GO:0051536">
    <property type="term" value="F:iron-sulfur cluster binding"/>
    <property type="evidence" value="ECO:0007669"/>
    <property type="project" value="UniProtKB-KW"/>
</dbReference>
<evidence type="ECO:0000256" key="1">
    <source>
        <dbReference type="ARBA" id="ARBA00004173"/>
    </source>
</evidence>
<evidence type="ECO:0000313" key="10">
    <source>
        <dbReference type="Proteomes" id="UP001219525"/>
    </source>
</evidence>
<dbReference type="Pfam" id="PF09243">
    <property type="entry name" value="Rsm22"/>
    <property type="match status" value="2"/>
</dbReference>
<dbReference type="Proteomes" id="UP001219525">
    <property type="component" value="Unassembled WGS sequence"/>
</dbReference>
<name>A0AAD6YDV8_9AGAR</name>
<evidence type="ECO:0000256" key="8">
    <source>
        <dbReference type="SAM" id="MobiDB-lite"/>
    </source>
</evidence>
<evidence type="ECO:0000313" key="9">
    <source>
        <dbReference type="EMBL" id="KAJ7204487.1"/>
    </source>
</evidence>